<evidence type="ECO:0000313" key="6">
    <source>
        <dbReference type="Proteomes" id="UP000503330"/>
    </source>
</evidence>
<dbReference type="PANTHER" id="PTHR34825:SF1">
    <property type="entry name" value="AAA-ATPASE-LIKE DOMAIN-CONTAINING PROTEIN"/>
    <property type="match status" value="1"/>
</dbReference>
<proteinExistence type="predicted"/>
<dbReference type="PANTHER" id="PTHR34825">
    <property type="entry name" value="CONSERVED PROTEIN, WITH A WEAK D-GALACTARATE DEHYDRATASE/ALTRONATE HYDROLASE DOMAIN"/>
    <property type="match status" value="1"/>
</dbReference>
<sequence length="75" mass="8820">MKKGIPLGIMNYRELKEKNYYVVDKSLLIQEFLERMAKATLVTRPRRFGKTLNMSRRCPPMACLQNSSISQRIQK</sequence>
<protein>
    <submittedName>
        <fullName evidence="3">AAA family ATPase</fullName>
    </submittedName>
</protein>
<dbReference type="Proteomes" id="UP000030008">
    <property type="component" value="Unassembled WGS sequence"/>
</dbReference>
<dbReference type="EMBL" id="JQIF01000050">
    <property type="protein sequence ID" value="KGJ52885.1"/>
    <property type="molecule type" value="Genomic_DNA"/>
</dbReference>
<dbReference type="Proteomes" id="UP000604383">
    <property type="component" value="Unassembled WGS sequence"/>
</dbReference>
<dbReference type="InterPro" id="IPR018631">
    <property type="entry name" value="AAA-ATPase-like_dom"/>
</dbReference>
<organism evidence="2 5">
    <name type="scientific">Clostridium innocuum</name>
    <dbReference type="NCBI Taxonomy" id="1522"/>
    <lineage>
        <taxon>Bacteria</taxon>
        <taxon>Bacillati</taxon>
        <taxon>Bacillota</taxon>
        <taxon>Clostridia</taxon>
        <taxon>Eubacteriales</taxon>
        <taxon>Clostridiaceae</taxon>
        <taxon>Clostridium</taxon>
    </lineage>
</organism>
<evidence type="ECO:0000313" key="2">
    <source>
        <dbReference type="EMBL" id="KGJ52885.1"/>
    </source>
</evidence>
<name>A0A099I5F1_CLOIN</name>
<feature type="domain" description="AAA-ATPase-like" evidence="1">
    <location>
        <begin position="6"/>
        <end position="55"/>
    </location>
</feature>
<dbReference type="EMBL" id="CP048838">
    <property type="protein sequence ID" value="QJA05149.1"/>
    <property type="molecule type" value="Genomic_DNA"/>
</dbReference>
<dbReference type="AlphaFoldDB" id="A0A099I5F1"/>
<accession>A0A099I5F1</accession>
<evidence type="ECO:0000313" key="5">
    <source>
        <dbReference type="Proteomes" id="UP000030008"/>
    </source>
</evidence>
<dbReference type="Pfam" id="PF09820">
    <property type="entry name" value="AAA-ATPase_like"/>
    <property type="match status" value="1"/>
</dbReference>
<evidence type="ECO:0000259" key="1">
    <source>
        <dbReference type="Pfam" id="PF09820"/>
    </source>
</evidence>
<reference evidence="4 6" key="3">
    <citation type="submission" date="2020-02" db="EMBL/GenBank/DDBJ databases">
        <authorList>
            <person name="Kociolek L.K."/>
            <person name="Ozer E.A."/>
        </authorList>
    </citation>
    <scope>NUCLEOTIDE SEQUENCE [LARGE SCALE GENOMIC DNA]</scope>
    <source>
        <strain evidence="4 6">ATCC 14501</strain>
    </source>
</reference>
<gene>
    <name evidence="2" type="ORF">CIAN88_12065</name>
    <name evidence="4" type="ORF">G4D54_04255</name>
    <name evidence="3" type="ORF">GT664_05805</name>
</gene>
<reference evidence="3" key="2">
    <citation type="journal article" date="2019" name="Nat. Med.">
        <title>A library of human gut bacterial isolates paired with longitudinal multiomics data enables mechanistic microbiome research.</title>
        <authorList>
            <person name="Poyet M."/>
            <person name="Groussin M."/>
            <person name="Gibbons S.M."/>
            <person name="Avila-Pacheco J."/>
            <person name="Jiang X."/>
            <person name="Kearney S.M."/>
            <person name="Perrotta A.R."/>
            <person name="Berdy B."/>
            <person name="Zhao S."/>
            <person name="Lieberman T.D."/>
            <person name="Swanson P.K."/>
            <person name="Smith M."/>
            <person name="Roesemann S."/>
            <person name="Alexander J.E."/>
            <person name="Rich S.A."/>
            <person name="Livny J."/>
            <person name="Vlamakis H."/>
            <person name="Clish C."/>
            <person name="Bullock K."/>
            <person name="Deik A."/>
            <person name="Scott J."/>
            <person name="Pierce K.A."/>
            <person name="Xavier R.J."/>
            <person name="Alm E.J."/>
        </authorList>
    </citation>
    <scope>NUCLEOTIDE SEQUENCE</scope>
    <source>
        <strain evidence="3">BIOML-A12</strain>
    </source>
</reference>
<dbReference type="Proteomes" id="UP000503330">
    <property type="component" value="Chromosome"/>
</dbReference>
<dbReference type="EMBL" id="WWTN01000007">
    <property type="protein sequence ID" value="MZH55290.1"/>
    <property type="molecule type" value="Genomic_DNA"/>
</dbReference>
<evidence type="ECO:0000313" key="3">
    <source>
        <dbReference type="EMBL" id="MZH55290.1"/>
    </source>
</evidence>
<reference evidence="2 5" key="1">
    <citation type="submission" date="2014-08" db="EMBL/GenBank/DDBJ databases">
        <title>Clostridium innocuum, an unnegligible vancomycin-resistant pathogen causing extra-intestinal infections.</title>
        <authorList>
            <person name="Feng Y."/>
            <person name="Chiu C.-H."/>
        </authorList>
    </citation>
    <scope>NUCLEOTIDE SEQUENCE [LARGE SCALE GENOMIC DNA]</scope>
    <source>
        <strain evidence="2 5">AN88</strain>
    </source>
</reference>
<evidence type="ECO:0000313" key="4">
    <source>
        <dbReference type="EMBL" id="QJA05149.1"/>
    </source>
</evidence>
<dbReference type="RefSeq" id="WP_002607807.1">
    <property type="nucleotide sequence ID" value="NZ_BAABXQ010000002.1"/>
</dbReference>